<evidence type="ECO:0008006" key="8">
    <source>
        <dbReference type="Google" id="ProtNLM"/>
    </source>
</evidence>
<dbReference type="EMBL" id="KN837138">
    <property type="protein sequence ID" value="KIJ41193.1"/>
    <property type="molecule type" value="Genomic_DNA"/>
</dbReference>
<accession>A0A0C9V2E7</accession>
<evidence type="ECO:0000313" key="6">
    <source>
        <dbReference type="EMBL" id="KIJ41194.1"/>
    </source>
</evidence>
<dbReference type="AlphaFoldDB" id="A0A0C9V2E7"/>
<evidence type="ECO:0000313" key="7">
    <source>
        <dbReference type="Proteomes" id="UP000054279"/>
    </source>
</evidence>
<dbReference type="SUPFAM" id="SSF51569">
    <property type="entry name" value="Aldolase"/>
    <property type="match status" value="1"/>
</dbReference>
<organism evidence="6 7">
    <name type="scientific">Sphaerobolus stellatus (strain SS14)</name>
    <dbReference type="NCBI Taxonomy" id="990650"/>
    <lineage>
        <taxon>Eukaryota</taxon>
        <taxon>Fungi</taxon>
        <taxon>Dikarya</taxon>
        <taxon>Basidiomycota</taxon>
        <taxon>Agaricomycotina</taxon>
        <taxon>Agaricomycetes</taxon>
        <taxon>Phallomycetidae</taxon>
        <taxon>Geastrales</taxon>
        <taxon>Sphaerobolaceae</taxon>
        <taxon>Sphaerobolus</taxon>
    </lineage>
</organism>
<dbReference type="GO" id="GO:0008840">
    <property type="term" value="F:4-hydroxy-tetrahydrodipicolinate synthase activity"/>
    <property type="evidence" value="ECO:0007669"/>
    <property type="project" value="TreeGrafter"/>
</dbReference>
<keyword evidence="7" id="KW-1185">Reference proteome</keyword>
<name>A0A0C9V2E7_SPHS4</name>
<dbReference type="PANTHER" id="PTHR12128:SF66">
    <property type="entry name" value="4-HYDROXY-2-OXOGLUTARATE ALDOLASE, MITOCHONDRIAL"/>
    <property type="match status" value="1"/>
</dbReference>
<dbReference type="PRINTS" id="PR00146">
    <property type="entry name" value="DHPICSNTHASE"/>
</dbReference>
<dbReference type="EMBL" id="KN837138">
    <property type="protein sequence ID" value="KIJ41194.1"/>
    <property type="molecule type" value="Genomic_DNA"/>
</dbReference>
<gene>
    <name evidence="6" type="ORF">M422DRAFT_209308</name>
    <name evidence="5" type="ORF">M422DRAFT_255697</name>
</gene>
<dbReference type="Pfam" id="PF00701">
    <property type="entry name" value="DHDPS"/>
    <property type="match status" value="1"/>
</dbReference>
<dbReference type="Proteomes" id="UP000054279">
    <property type="component" value="Unassembled WGS sequence"/>
</dbReference>
<comment type="similarity">
    <text evidence="2">Belongs to the DapA family.</text>
</comment>
<dbReference type="OrthoDB" id="191315at2759"/>
<evidence type="ECO:0000256" key="4">
    <source>
        <dbReference type="PIRSR" id="PIRSR001365-2"/>
    </source>
</evidence>
<feature type="active site" description="Proton donor/acceptor" evidence="3">
    <location>
        <position position="148"/>
    </location>
</feature>
<dbReference type="PANTHER" id="PTHR12128">
    <property type="entry name" value="DIHYDRODIPICOLINATE SYNTHASE"/>
    <property type="match status" value="1"/>
</dbReference>
<feature type="binding site" evidence="4">
    <location>
        <position position="218"/>
    </location>
    <ligand>
        <name>pyruvate</name>
        <dbReference type="ChEBI" id="CHEBI:15361"/>
    </ligand>
</feature>
<keyword evidence="1 2" id="KW-0456">Lyase</keyword>
<feature type="binding site" evidence="4">
    <location>
        <position position="54"/>
    </location>
    <ligand>
        <name>pyruvate</name>
        <dbReference type="ChEBI" id="CHEBI:15361"/>
    </ligand>
</feature>
<dbReference type="SMART" id="SM01130">
    <property type="entry name" value="DHDPS"/>
    <property type="match status" value="1"/>
</dbReference>
<sequence length="314" mass="33684">MSNTSRRPLAGIHVPTITIFKDNKSQDIDIEANKKHILYLAQAGIQGVLIQGSTGEQVALTREERKELTRATREVVEQHGFNNFTIMAGAGAQSTQEAITLSKDAAEAGADYACILPPSFFAPSMTAQALEDFYTEVADSIPIPVIIYSWPGASSGLEVTSDGIARLAKHPNIVGIKQTDHNVGKMARNAAQTQDFTVLAGASDYLTGALAVGAHGCITGLANIFPRVVLELYRLFKEGHMEAATKLQGQVAASEWAVLANGIPSTKYAVNFYRGYGGVPRRPLPPTPSAVQTTVQNLLEHLNSIETTLQAKII</sequence>
<dbReference type="HOGENOM" id="CLU_049343_0_2_1"/>
<evidence type="ECO:0000256" key="1">
    <source>
        <dbReference type="ARBA" id="ARBA00023239"/>
    </source>
</evidence>
<dbReference type="Gene3D" id="3.20.20.70">
    <property type="entry name" value="Aldolase class I"/>
    <property type="match status" value="1"/>
</dbReference>
<protein>
    <recommendedName>
        <fullName evidence="8">4-hydroxy-tetrahydrodipicolinate synthase</fullName>
    </recommendedName>
</protein>
<evidence type="ECO:0000313" key="5">
    <source>
        <dbReference type="EMBL" id="KIJ41193.1"/>
    </source>
</evidence>
<dbReference type="InterPro" id="IPR013785">
    <property type="entry name" value="Aldolase_TIM"/>
</dbReference>
<evidence type="ECO:0000256" key="3">
    <source>
        <dbReference type="PIRSR" id="PIRSR001365-1"/>
    </source>
</evidence>
<feature type="active site" description="Schiff-base intermediate with substrate" evidence="3">
    <location>
        <position position="177"/>
    </location>
</feature>
<evidence type="ECO:0000256" key="2">
    <source>
        <dbReference type="PIRNR" id="PIRNR001365"/>
    </source>
</evidence>
<reference evidence="6 7" key="1">
    <citation type="submission" date="2014-06" db="EMBL/GenBank/DDBJ databases">
        <title>Evolutionary Origins and Diversification of the Mycorrhizal Mutualists.</title>
        <authorList>
            <consortium name="DOE Joint Genome Institute"/>
            <consortium name="Mycorrhizal Genomics Consortium"/>
            <person name="Kohler A."/>
            <person name="Kuo A."/>
            <person name="Nagy L.G."/>
            <person name="Floudas D."/>
            <person name="Copeland A."/>
            <person name="Barry K.W."/>
            <person name="Cichocki N."/>
            <person name="Veneault-Fourrey C."/>
            <person name="LaButti K."/>
            <person name="Lindquist E.A."/>
            <person name="Lipzen A."/>
            <person name="Lundell T."/>
            <person name="Morin E."/>
            <person name="Murat C."/>
            <person name="Riley R."/>
            <person name="Ohm R."/>
            <person name="Sun H."/>
            <person name="Tunlid A."/>
            <person name="Henrissat B."/>
            <person name="Grigoriev I.V."/>
            <person name="Hibbett D.S."/>
            <person name="Martin F."/>
        </authorList>
    </citation>
    <scope>NUCLEOTIDE SEQUENCE [LARGE SCALE GENOMIC DNA]</scope>
    <source>
        <strain evidence="6 7">SS14</strain>
    </source>
</reference>
<dbReference type="CDD" id="cd00408">
    <property type="entry name" value="DHDPS-like"/>
    <property type="match status" value="1"/>
</dbReference>
<proteinExistence type="inferred from homology"/>
<dbReference type="PIRSF" id="PIRSF001365">
    <property type="entry name" value="DHDPS"/>
    <property type="match status" value="1"/>
</dbReference>
<dbReference type="InterPro" id="IPR002220">
    <property type="entry name" value="DapA-like"/>
</dbReference>